<dbReference type="SUPFAM" id="SSF57850">
    <property type="entry name" value="RING/U-box"/>
    <property type="match status" value="1"/>
</dbReference>
<evidence type="ECO:0000256" key="4">
    <source>
        <dbReference type="SAM" id="MobiDB-lite"/>
    </source>
</evidence>
<sequence length="390" mass="45023">MSHGRNYHRSIIKVCEYDDSEIPMNNSSNINQNYNRSLINPVVASNDIDDEEIAQQHQVEGFYEVLKLANEPTPEIMPSIDMRPLEEIDADTAYAFQLQEEEYAKNSIPPFLTHEQNSNDTTASNTIVNVDDHLIVSDAEYAAHLQAEENQKQQKHNQRRIPHSTTNRNDQSRESENIPIPPFLNPTNHHPSFGENNNRFINDLASLIRTLASNSLPSHGHRNRNGNIENTEEDFGPDDYENLLELDESVRKKVLSNDEINRLPTETFRRLPNTSAEENQCSICWDDFELNQTLRRLPCVHRYHQTCIDNWLKTSNLCPLIKVIALLEDYLFIQEKNFVFSLETDDKSFLDSGFLEHLIECYPITTAEDVSVISILCDICLNEYKSDDKR</sequence>
<evidence type="ECO:0000313" key="6">
    <source>
        <dbReference type="EMBL" id="CAF0965892.1"/>
    </source>
</evidence>
<dbReference type="PROSITE" id="PS50089">
    <property type="entry name" value="ZF_RING_2"/>
    <property type="match status" value="1"/>
</dbReference>
<dbReference type="SMART" id="SM00184">
    <property type="entry name" value="RING"/>
    <property type="match status" value="1"/>
</dbReference>
<dbReference type="InterPro" id="IPR001841">
    <property type="entry name" value="Znf_RING"/>
</dbReference>
<keyword evidence="2" id="KW-0862">Zinc</keyword>
<dbReference type="GO" id="GO:0008270">
    <property type="term" value="F:zinc ion binding"/>
    <property type="evidence" value="ECO:0007669"/>
    <property type="project" value="UniProtKB-KW"/>
</dbReference>
<protein>
    <recommendedName>
        <fullName evidence="5">RING-type domain-containing protein</fullName>
    </recommendedName>
</protein>
<dbReference type="AlphaFoldDB" id="A0A814E7Y5"/>
<evidence type="ECO:0000259" key="5">
    <source>
        <dbReference type="PROSITE" id="PS50089"/>
    </source>
</evidence>
<feature type="compositionally biased region" description="Basic residues" evidence="4">
    <location>
        <begin position="153"/>
        <end position="162"/>
    </location>
</feature>
<comment type="caution">
    <text evidence="6">The sequence shown here is derived from an EMBL/GenBank/DDBJ whole genome shotgun (WGS) entry which is preliminary data.</text>
</comment>
<feature type="region of interest" description="Disordered" evidence="4">
    <location>
        <begin position="148"/>
        <end position="192"/>
    </location>
</feature>
<evidence type="ECO:0000256" key="2">
    <source>
        <dbReference type="ARBA" id="ARBA00022833"/>
    </source>
</evidence>
<dbReference type="GO" id="GO:0061630">
    <property type="term" value="F:ubiquitin protein ligase activity"/>
    <property type="evidence" value="ECO:0007669"/>
    <property type="project" value="TreeGrafter"/>
</dbReference>
<dbReference type="Pfam" id="PF13639">
    <property type="entry name" value="zf-RING_2"/>
    <property type="match status" value="1"/>
</dbReference>
<dbReference type="PANTHER" id="PTHR46171:SF3">
    <property type="entry name" value="GH10160P"/>
    <property type="match status" value="1"/>
</dbReference>
<dbReference type="Gene3D" id="3.30.40.10">
    <property type="entry name" value="Zinc/RING finger domain, C3HC4 (zinc finger)"/>
    <property type="match status" value="1"/>
</dbReference>
<keyword evidence="1 3" id="KW-0863">Zinc-finger</keyword>
<organism evidence="6 7">
    <name type="scientific">Rotaria sordida</name>
    <dbReference type="NCBI Taxonomy" id="392033"/>
    <lineage>
        <taxon>Eukaryota</taxon>
        <taxon>Metazoa</taxon>
        <taxon>Spiralia</taxon>
        <taxon>Gnathifera</taxon>
        <taxon>Rotifera</taxon>
        <taxon>Eurotatoria</taxon>
        <taxon>Bdelloidea</taxon>
        <taxon>Philodinida</taxon>
        <taxon>Philodinidae</taxon>
        <taxon>Rotaria</taxon>
    </lineage>
</organism>
<dbReference type="CDD" id="cd16454">
    <property type="entry name" value="RING-H2_PA-TM-RING"/>
    <property type="match status" value="1"/>
</dbReference>
<feature type="domain" description="RING-type" evidence="5">
    <location>
        <begin position="281"/>
        <end position="322"/>
    </location>
</feature>
<proteinExistence type="predicted"/>
<dbReference type="GO" id="GO:0016567">
    <property type="term" value="P:protein ubiquitination"/>
    <property type="evidence" value="ECO:0007669"/>
    <property type="project" value="TreeGrafter"/>
</dbReference>
<accession>A0A814E7Y5</accession>
<dbReference type="PANTHER" id="PTHR46171">
    <property type="entry name" value="GH10160P"/>
    <property type="match status" value="1"/>
</dbReference>
<gene>
    <name evidence="6" type="ORF">JXQ802_LOCUS12416</name>
</gene>
<evidence type="ECO:0000313" key="7">
    <source>
        <dbReference type="Proteomes" id="UP000663870"/>
    </source>
</evidence>
<keyword evidence="1 3" id="KW-0479">Metal-binding</keyword>
<dbReference type="EMBL" id="CAJNOL010000255">
    <property type="protein sequence ID" value="CAF0965892.1"/>
    <property type="molecule type" value="Genomic_DNA"/>
</dbReference>
<dbReference type="Proteomes" id="UP000663870">
    <property type="component" value="Unassembled WGS sequence"/>
</dbReference>
<dbReference type="InterPro" id="IPR013083">
    <property type="entry name" value="Znf_RING/FYVE/PHD"/>
</dbReference>
<evidence type="ECO:0000256" key="3">
    <source>
        <dbReference type="PROSITE-ProRule" id="PRU00175"/>
    </source>
</evidence>
<reference evidence="6" key="1">
    <citation type="submission" date="2021-02" db="EMBL/GenBank/DDBJ databases">
        <authorList>
            <person name="Nowell W R."/>
        </authorList>
    </citation>
    <scope>NUCLEOTIDE SEQUENCE</scope>
</reference>
<keyword evidence="7" id="KW-1185">Reference proteome</keyword>
<name>A0A814E7Y5_9BILA</name>
<evidence type="ECO:0000256" key="1">
    <source>
        <dbReference type="ARBA" id="ARBA00022771"/>
    </source>
</evidence>